<evidence type="ECO:0000313" key="2">
    <source>
        <dbReference type="Proteomes" id="UP000005113"/>
    </source>
</evidence>
<reference evidence="2" key="1">
    <citation type="journal article" date="2012" name="Stand. Genomic Sci.">
        <title>Permanent draft genome sequence of the gliding predator Saprospira grandis strain Sa g1 (= HR1).</title>
        <authorList>
            <person name="Mavromatis K."/>
            <person name="Chertkov O."/>
            <person name="Lapidus A."/>
            <person name="Nolan M."/>
            <person name="Lucas S."/>
            <person name="Tice H."/>
            <person name="Del Rio T.G."/>
            <person name="Cheng J.F."/>
            <person name="Han C."/>
            <person name="Tapia R."/>
            <person name="Bruce D."/>
            <person name="Goodwin L.A."/>
            <person name="Pitluck S."/>
            <person name="Huntemann M."/>
            <person name="Liolios K."/>
            <person name="Pagani I."/>
            <person name="Ivanova N."/>
            <person name="Mikhailova N."/>
            <person name="Pati A."/>
            <person name="Chen A."/>
            <person name="Palaniappan K."/>
            <person name="Land M."/>
            <person name="Brambilla E.M."/>
            <person name="Rohde M."/>
            <person name="Spring S."/>
            <person name="Goker M."/>
            <person name="Detter J.C."/>
            <person name="Bristow J."/>
            <person name="Eisen J.A."/>
            <person name="Markowitz V."/>
            <person name="Hugenholtz P."/>
            <person name="Kyrpides N.C."/>
            <person name="Klenk H.P."/>
            <person name="Woyke T."/>
        </authorList>
    </citation>
    <scope>NUCLEOTIDE SEQUENCE [LARGE SCALE GENOMIC DNA]</scope>
    <source>
        <strain evidence="2">DSM 2844</strain>
    </source>
</reference>
<protein>
    <submittedName>
        <fullName evidence="1">Uncharacterized protein</fullName>
    </submittedName>
</protein>
<dbReference type="Proteomes" id="UP000005113">
    <property type="component" value="Unassembled WGS sequence"/>
</dbReference>
<proteinExistence type="predicted"/>
<gene>
    <name evidence="1" type="ORF">SapgrDRAFT_1642</name>
</gene>
<sequence length="76" mass="8401">MAAIIAQAPHYGDFRLFLIYFPWHNQLTICQFYFYLTAILGPPACGGRYVPGLAARSALQPPAAALVWPTAPLSHR</sequence>
<dbReference type="AlphaFoldDB" id="J0P0N6"/>
<accession>J0P0N6</accession>
<evidence type="ECO:0000313" key="1">
    <source>
        <dbReference type="EMBL" id="EJF53349.1"/>
    </source>
</evidence>
<dbReference type="EMBL" id="JH719942">
    <property type="protein sequence ID" value="EJF53349.1"/>
    <property type="molecule type" value="Genomic_DNA"/>
</dbReference>
<organism evidence="1 2">
    <name type="scientific">Saprospira grandis DSM 2844</name>
    <dbReference type="NCBI Taxonomy" id="694433"/>
    <lineage>
        <taxon>Bacteria</taxon>
        <taxon>Pseudomonadati</taxon>
        <taxon>Bacteroidota</taxon>
        <taxon>Saprospiria</taxon>
        <taxon>Saprospirales</taxon>
        <taxon>Saprospiraceae</taxon>
        <taxon>Saprospira</taxon>
    </lineage>
</organism>
<name>J0P0N6_9BACT</name>
<dbReference type="HOGENOM" id="CLU_2652377_0_0_10"/>